<dbReference type="SUPFAM" id="SSF48726">
    <property type="entry name" value="Immunoglobulin"/>
    <property type="match status" value="3"/>
</dbReference>
<evidence type="ECO:0000256" key="5">
    <source>
        <dbReference type="ARBA" id="ARBA00023136"/>
    </source>
</evidence>
<feature type="compositionally biased region" description="Low complexity" evidence="9">
    <location>
        <begin position="377"/>
        <end position="389"/>
    </location>
</feature>
<dbReference type="PANTHER" id="PTHR12231">
    <property type="entry name" value="CTX-RELATED TYPE I TRANSMEMBRANE PROTEIN"/>
    <property type="match status" value="1"/>
</dbReference>
<evidence type="ECO:0000313" key="12">
    <source>
        <dbReference type="Proteomes" id="UP000694843"/>
    </source>
</evidence>
<evidence type="ECO:0000313" key="13">
    <source>
        <dbReference type="RefSeq" id="XP_047738530.1"/>
    </source>
</evidence>
<feature type="signal peptide" evidence="10">
    <location>
        <begin position="1"/>
        <end position="21"/>
    </location>
</feature>
<dbReference type="FunFam" id="2.60.40.10:FF:000328">
    <property type="entry name" value="CLUMA_CG000981, isoform A"/>
    <property type="match status" value="1"/>
</dbReference>
<keyword evidence="8" id="KW-0393">Immunoglobulin domain</keyword>
<dbReference type="PROSITE" id="PS50835">
    <property type="entry name" value="IG_LIKE"/>
    <property type="match status" value="3"/>
</dbReference>
<organism evidence="12 13">
    <name type="scientific">Hyalella azteca</name>
    <name type="common">Amphipod</name>
    <dbReference type="NCBI Taxonomy" id="294128"/>
    <lineage>
        <taxon>Eukaryota</taxon>
        <taxon>Metazoa</taxon>
        <taxon>Ecdysozoa</taxon>
        <taxon>Arthropoda</taxon>
        <taxon>Crustacea</taxon>
        <taxon>Multicrustacea</taxon>
        <taxon>Malacostraca</taxon>
        <taxon>Eumalacostraca</taxon>
        <taxon>Peracarida</taxon>
        <taxon>Amphipoda</taxon>
        <taxon>Senticaudata</taxon>
        <taxon>Talitrida</taxon>
        <taxon>Talitroidea</taxon>
        <taxon>Hyalellidae</taxon>
        <taxon>Hyalella</taxon>
    </lineage>
</organism>
<proteinExistence type="predicted"/>
<keyword evidence="6" id="KW-1015">Disulfide bond</keyword>
<dbReference type="SMART" id="SM00409">
    <property type="entry name" value="IG"/>
    <property type="match status" value="3"/>
</dbReference>
<dbReference type="Pfam" id="PF07679">
    <property type="entry name" value="I-set"/>
    <property type="match status" value="2"/>
</dbReference>
<dbReference type="OMA" id="TEYTEQQ"/>
<feature type="domain" description="Ig-like" evidence="11">
    <location>
        <begin position="133"/>
        <end position="218"/>
    </location>
</feature>
<dbReference type="GO" id="GO:0043005">
    <property type="term" value="C:neuron projection"/>
    <property type="evidence" value="ECO:0007669"/>
    <property type="project" value="TreeGrafter"/>
</dbReference>
<keyword evidence="12" id="KW-1185">Reference proteome</keyword>
<keyword evidence="3 10" id="KW-0732">Signal</keyword>
<evidence type="ECO:0000256" key="9">
    <source>
        <dbReference type="SAM" id="MobiDB-lite"/>
    </source>
</evidence>
<comment type="subcellular location">
    <subcellularLocation>
        <location evidence="1">Cell membrane</location>
    </subcellularLocation>
</comment>
<protein>
    <submittedName>
        <fullName evidence="13">Neurotrimin</fullName>
    </submittedName>
</protein>
<feature type="domain" description="Ig-like" evidence="11">
    <location>
        <begin position="234"/>
        <end position="320"/>
    </location>
</feature>
<dbReference type="GO" id="GO:0005886">
    <property type="term" value="C:plasma membrane"/>
    <property type="evidence" value="ECO:0007669"/>
    <property type="project" value="UniProtKB-SubCell"/>
</dbReference>
<dbReference type="SMART" id="SM00408">
    <property type="entry name" value="IGc2"/>
    <property type="match status" value="3"/>
</dbReference>
<dbReference type="OrthoDB" id="10012075at2759"/>
<dbReference type="InterPro" id="IPR003598">
    <property type="entry name" value="Ig_sub2"/>
</dbReference>
<keyword evidence="2" id="KW-1003">Cell membrane</keyword>
<sequence length="438" mass="46822">MQLHAAALTLWLMYICASVEAGTSSGDEVGPRFVSRPGNITVAEGRSARLVCAVDALGNFKMAWIHKGTTRRAVLATGSQVVTKNPRISVTREGQTFVLNIDGVTEKDEGDYLCQLNTKPTLTHTLGLNVVVPPVIVDVGSSRDVTADEGQDVTLTCDARGRPQPSIRWVREDSAKISSGGKAADEWVGRELRLGPLQRSSAGAFLCIASNGVPPIVSKRVLLNVNFAPVLEPPSSVRVGAVLGGDARFSCSFSAHPAARLTWRDAADRVVAESPRVAVVNEELQPQRWRSSLLLRAVTSADFGGFKCEARNARGSDALSFTLFEMTTTTPPTTITTTAGWTSPPPSSQLPAITTTWWPTSSPPPFIPWWGPSTLDPSAPAPGAGAAPSPRKHTGQYFQGGSVSAGPRPRPPQWFLLIDLLVVKTILFLANHFMNGQA</sequence>
<keyword evidence="7" id="KW-0325">Glycoprotein</keyword>
<dbReference type="InterPro" id="IPR007110">
    <property type="entry name" value="Ig-like_dom"/>
</dbReference>
<evidence type="ECO:0000256" key="10">
    <source>
        <dbReference type="SAM" id="SignalP"/>
    </source>
</evidence>
<evidence type="ECO:0000256" key="3">
    <source>
        <dbReference type="ARBA" id="ARBA00022729"/>
    </source>
</evidence>
<evidence type="ECO:0000256" key="4">
    <source>
        <dbReference type="ARBA" id="ARBA00022737"/>
    </source>
</evidence>
<dbReference type="InterPro" id="IPR036179">
    <property type="entry name" value="Ig-like_dom_sf"/>
</dbReference>
<dbReference type="KEGG" id="hazt:108680828"/>
<dbReference type="InterPro" id="IPR013783">
    <property type="entry name" value="Ig-like_fold"/>
</dbReference>
<name>A0A979FNA6_HYAAZ</name>
<accession>A0A979FNA6</accession>
<evidence type="ECO:0000256" key="7">
    <source>
        <dbReference type="ARBA" id="ARBA00023180"/>
    </source>
</evidence>
<gene>
    <name evidence="13" type="primary">LOC108680828</name>
</gene>
<dbReference type="RefSeq" id="XP_047738530.1">
    <property type="nucleotide sequence ID" value="XM_047882574.1"/>
</dbReference>
<evidence type="ECO:0000256" key="8">
    <source>
        <dbReference type="ARBA" id="ARBA00023319"/>
    </source>
</evidence>
<feature type="domain" description="Ig-like" evidence="11">
    <location>
        <begin position="31"/>
        <end position="127"/>
    </location>
</feature>
<evidence type="ECO:0000259" key="11">
    <source>
        <dbReference type="PROSITE" id="PS50835"/>
    </source>
</evidence>
<dbReference type="AlphaFoldDB" id="A0A979FNA6"/>
<dbReference type="Proteomes" id="UP000694843">
    <property type="component" value="Unplaced"/>
</dbReference>
<evidence type="ECO:0000256" key="1">
    <source>
        <dbReference type="ARBA" id="ARBA00004236"/>
    </source>
</evidence>
<feature type="chain" id="PRO_5037064531" evidence="10">
    <location>
        <begin position="22"/>
        <end position="438"/>
    </location>
</feature>
<reference evidence="13" key="1">
    <citation type="submission" date="2025-08" db="UniProtKB">
        <authorList>
            <consortium name="RefSeq"/>
        </authorList>
    </citation>
    <scope>IDENTIFICATION</scope>
    <source>
        <tissue evidence="13">Whole organism</tissue>
    </source>
</reference>
<keyword evidence="4" id="KW-0677">Repeat</keyword>
<evidence type="ECO:0000256" key="6">
    <source>
        <dbReference type="ARBA" id="ARBA00023157"/>
    </source>
</evidence>
<dbReference type="Gene3D" id="2.60.40.10">
    <property type="entry name" value="Immunoglobulins"/>
    <property type="match status" value="3"/>
</dbReference>
<dbReference type="InterPro" id="IPR013098">
    <property type="entry name" value="Ig_I-set"/>
</dbReference>
<keyword evidence="5" id="KW-0472">Membrane</keyword>
<dbReference type="GeneID" id="108680828"/>
<dbReference type="InterPro" id="IPR003599">
    <property type="entry name" value="Ig_sub"/>
</dbReference>
<evidence type="ECO:0000256" key="2">
    <source>
        <dbReference type="ARBA" id="ARBA00022475"/>
    </source>
</evidence>
<dbReference type="PANTHER" id="PTHR12231:SF269">
    <property type="entry name" value="FASCILIN 2-LIKE PROTEIN"/>
    <property type="match status" value="1"/>
</dbReference>
<dbReference type="Pfam" id="PF13927">
    <property type="entry name" value="Ig_3"/>
    <property type="match status" value="1"/>
</dbReference>
<feature type="region of interest" description="Disordered" evidence="9">
    <location>
        <begin position="372"/>
        <end position="406"/>
    </location>
</feature>
<dbReference type="InterPro" id="IPR051170">
    <property type="entry name" value="Neural/epithelial_adhesion"/>
</dbReference>